<accession>A0AAN7T684</accession>
<dbReference type="Proteomes" id="UP001309876">
    <property type="component" value="Unassembled WGS sequence"/>
</dbReference>
<dbReference type="AlphaFoldDB" id="A0AAN7T684"/>
<sequence>MHARRTQSRAYKASDIQLPLIEDVIMTSELLLSLFEGFQSNYGNAVRHMNNGMRYLLDRPMKLVHRDISHLTIPPTGPAEVLGIFWNRIQQRARELFGSDPRLLRESLCTYTDLRTLPPVPKIFTSLEEARDVIFEEVNSIMHTPRRVWKDEKSRSDAQKLHVARLLRWNVAYAETIQVLQRTDTEKQACMLLKLTRNMSYLLLYLTLYVNAYVHGQRGDEARDRLIRKSMADGQAEIEDFLEQYVQDHNDQLLTNDTPEDEDDHACAYTTAHLWKTLPHHEVLLSNLCRLHIIGEVILNPSSAFGYLEHSCSFDSAIGPPLQPLPIPEASGKTRHLVKNLLERPTGEDTDAQLDIYGIAEHISAVEEHAVIEIARARYTNLRWIDITWLMEERKLLLRYCSPSGDGSGMCWTQEWWEF</sequence>
<comment type="caution">
    <text evidence="1">The sequence shown here is derived from an EMBL/GenBank/DDBJ whole genome shotgun (WGS) entry which is preliminary data.</text>
</comment>
<organism evidence="1 2">
    <name type="scientific">Lithohypha guttulata</name>
    <dbReference type="NCBI Taxonomy" id="1690604"/>
    <lineage>
        <taxon>Eukaryota</taxon>
        <taxon>Fungi</taxon>
        <taxon>Dikarya</taxon>
        <taxon>Ascomycota</taxon>
        <taxon>Pezizomycotina</taxon>
        <taxon>Eurotiomycetes</taxon>
        <taxon>Chaetothyriomycetidae</taxon>
        <taxon>Chaetothyriales</taxon>
        <taxon>Trichomeriaceae</taxon>
        <taxon>Lithohypha</taxon>
    </lineage>
</organism>
<reference evidence="1 2" key="1">
    <citation type="submission" date="2023-08" db="EMBL/GenBank/DDBJ databases">
        <title>Black Yeasts Isolated from many extreme environments.</title>
        <authorList>
            <person name="Coleine C."/>
            <person name="Stajich J.E."/>
            <person name="Selbmann L."/>
        </authorList>
    </citation>
    <scope>NUCLEOTIDE SEQUENCE [LARGE SCALE GENOMIC DNA]</scope>
    <source>
        <strain evidence="1 2">CCFEE 5910</strain>
    </source>
</reference>
<protein>
    <submittedName>
        <fullName evidence="1">Uncharacterized protein</fullName>
    </submittedName>
</protein>
<gene>
    <name evidence="1" type="ORF">LTR05_000551</name>
</gene>
<evidence type="ECO:0000313" key="2">
    <source>
        <dbReference type="Proteomes" id="UP001309876"/>
    </source>
</evidence>
<dbReference type="EMBL" id="JAVRRJ010000001">
    <property type="protein sequence ID" value="KAK5090379.1"/>
    <property type="molecule type" value="Genomic_DNA"/>
</dbReference>
<proteinExistence type="predicted"/>
<name>A0AAN7T684_9EURO</name>
<keyword evidence="2" id="KW-1185">Reference proteome</keyword>
<evidence type="ECO:0000313" key="1">
    <source>
        <dbReference type="EMBL" id="KAK5090379.1"/>
    </source>
</evidence>